<dbReference type="InterPro" id="IPR001810">
    <property type="entry name" value="F-box_dom"/>
</dbReference>
<sequence length="275" mass="31262">MAAFEELPEECVAAILSRTTPFDAVRLSLVSKTFRSAANSDEVWNQFLPSDSQFIDTVISQFPSLANASTKKDLYLALSDCRIITEDRRKSFQLDRKSGKNCYMIDSRSLTFDDGYFLPQWKRISIPMHESRFPEVAELDDVCGIDICGMINTIALSPNTQYVAYLVFKMADVFGLNRIPVEFTVRVENPHYHNATIVCLYPNVESRGHKNSEVGLQLVEVLSRARSDGWFEIEIGEFFNLGIEYEEIQMNVNVEIKDGFLNTCLLVEGIEARPK</sequence>
<dbReference type="InterPro" id="IPR036047">
    <property type="entry name" value="F-box-like_dom_sf"/>
</dbReference>
<dbReference type="SUPFAM" id="SSF81383">
    <property type="entry name" value="F-box domain"/>
    <property type="match status" value="1"/>
</dbReference>
<evidence type="ECO:0000259" key="1">
    <source>
        <dbReference type="PROSITE" id="PS50181"/>
    </source>
</evidence>
<dbReference type="EMBL" id="PSQE01000001">
    <property type="protein sequence ID" value="RHN80570.1"/>
    <property type="molecule type" value="Genomic_DNA"/>
</dbReference>
<name>G7I5L9_MEDTR</name>
<dbReference type="PANTHER" id="PTHR32278">
    <property type="entry name" value="F-BOX DOMAIN-CONTAINING PROTEIN"/>
    <property type="match status" value="1"/>
</dbReference>
<dbReference type="CDD" id="cd22162">
    <property type="entry name" value="F-box_AtSKIP3-like"/>
    <property type="match status" value="1"/>
</dbReference>
<dbReference type="InterPro" id="IPR025886">
    <property type="entry name" value="PP2-like"/>
</dbReference>
<dbReference type="EMBL" id="CM001217">
    <property type="protein sequence ID" value="AES61140.1"/>
    <property type="molecule type" value="Genomic_DNA"/>
</dbReference>
<dbReference type="PaxDb" id="3880-AES61140"/>
<reference evidence="2 5" key="2">
    <citation type="journal article" date="2014" name="BMC Genomics">
        <title>An improved genome release (version Mt4.0) for the model legume Medicago truncatula.</title>
        <authorList>
            <person name="Tang H."/>
            <person name="Krishnakumar V."/>
            <person name="Bidwell S."/>
            <person name="Rosen B."/>
            <person name="Chan A."/>
            <person name="Zhou S."/>
            <person name="Gentzbittel L."/>
            <person name="Childs K.L."/>
            <person name="Yandell M."/>
            <person name="Gundlach H."/>
            <person name="Mayer K.F."/>
            <person name="Schwartz D.C."/>
            <person name="Town C.D."/>
        </authorList>
    </citation>
    <scope>GENOME REANNOTATION</scope>
    <source>
        <strain evidence="4 5">cv. Jemalong A17</strain>
    </source>
</reference>
<proteinExistence type="predicted"/>
<gene>
    <name evidence="4" type="primary">11431290</name>
    <name evidence="2" type="ordered locus">MTR_1g079350</name>
    <name evidence="3" type="ORF">MtrunA17_Chr1g0189711</name>
</gene>
<dbReference type="HOGENOM" id="CLU_050973_0_0_1"/>
<keyword evidence="5" id="KW-1185">Reference proteome</keyword>
<reference evidence="2 5" key="1">
    <citation type="journal article" date="2011" name="Nature">
        <title>The Medicago genome provides insight into the evolution of rhizobial symbioses.</title>
        <authorList>
            <person name="Young N.D."/>
            <person name="Debelle F."/>
            <person name="Oldroyd G.E."/>
            <person name="Geurts R."/>
            <person name="Cannon S.B."/>
            <person name="Udvardi M.K."/>
            <person name="Benedito V.A."/>
            <person name="Mayer K.F."/>
            <person name="Gouzy J."/>
            <person name="Schoof H."/>
            <person name="Van de Peer Y."/>
            <person name="Proost S."/>
            <person name="Cook D.R."/>
            <person name="Meyers B.C."/>
            <person name="Spannagl M."/>
            <person name="Cheung F."/>
            <person name="De Mita S."/>
            <person name="Krishnakumar V."/>
            <person name="Gundlach H."/>
            <person name="Zhou S."/>
            <person name="Mudge J."/>
            <person name="Bharti A.K."/>
            <person name="Murray J.D."/>
            <person name="Naoumkina M.A."/>
            <person name="Rosen B."/>
            <person name="Silverstein K.A."/>
            <person name="Tang H."/>
            <person name="Rombauts S."/>
            <person name="Zhao P.X."/>
            <person name="Zhou P."/>
            <person name="Barbe V."/>
            <person name="Bardou P."/>
            <person name="Bechner M."/>
            <person name="Bellec A."/>
            <person name="Berger A."/>
            <person name="Berges H."/>
            <person name="Bidwell S."/>
            <person name="Bisseling T."/>
            <person name="Choisne N."/>
            <person name="Couloux A."/>
            <person name="Denny R."/>
            <person name="Deshpande S."/>
            <person name="Dai X."/>
            <person name="Doyle J.J."/>
            <person name="Dudez A.M."/>
            <person name="Farmer A.D."/>
            <person name="Fouteau S."/>
            <person name="Franken C."/>
            <person name="Gibelin C."/>
            <person name="Gish J."/>
            <person name="Goldstein S."/>
            <person name="Gonzalez A.J."/>
            <person name="Green P.J."/>
            <person name="Hallab A."/>
            <person name="Hartog M."/>
            <person name="Hua A."/>
            <person name="Humphray S.J."/>
            <person name="Jeong D.H."/>
            <person name="Jing Y."/>
            <person name="Jocker A."/>
            <person name="Kenton S.M."/>
            <person name="Kim D.J."/>
            <person name="Klee K."/>
            <person name="Lai H."/>
            <person name="Lang C."/>
            <person name="Lin S."/>
            <person name="Macmil S.L."/>
            <person name="Magdelenat G."/>
            <person name="Matthews L."/>
            <person name="McCorrison J."/>
            <person name="Monaghan E.L."/>
            <person name="Mun J.H."/>
            <person name="Najar F.Z."/>
            <person name="Nicholson C."/>
            <person name="Noirot C."/>
            <person name="O'Bleness M."/>
            <person name="Paule C.R."/>
            <person name="Poulain J."/>
            <person name="Prion F."/>
            <person name="Qin B."/>
            <person name="Qu C."/>
            <person name="Retzel E.F."/>
            <person name="Riddle C."/>
            <person name="Sallet E."/>
            <person name="Samain S."/>
            <person name="Samson N."/>
            <person name="Sanders I."/>
            <person name="Saurat O."/>
            <person name="Scarpelli C."/>
            <person name="Schiex T."/>
            <person name="Segurens B."/>
            <person name="Severin A.J."/>
            <person name="Sherrier D.J."/>
            <person name="Shi R."/>
            <person name="Sims S."/>
            <person name="Singer S.R."/>
            <person name="Sinharoy S."/>
            <person name="Sterck L."/>
            <person name="Viollet A."/>
            <person name="Wang B.B."/>
            <person name="Wang K."/>
            <person name="Wang M."/>
            <person name="Wang X."/>
            <person name="Warfsmann J."/>
            <person name="Weissenbach J."/>
            <person name="White D.D."/>
            <person name="White J.D."/>
            <person name="Wiley G.B."/>
            <person name="Wincker P."/>
            <person name="Xing Y."/>
            <person name="Yang L."/>
            <person name="Yao Z."/>
            <person name="Ying F."/>
            <person name="Zhai J."/>
            <person name="Zhou L."/>
            <person name="Zuber A."/>
            <person name="Denarie J."/>
            <person name="Dixon R.A."/>
            <person name="May G.D."/>
            <person name="Schwartz D.C."/>
            <person name="Rogers J."/>
            <person name="Quetier F."/>
            <person name="Town C.D."/>
            <person name="Roe B.A."/>
        </authorList>
    </citation>
    <scope>NUCLEOTIDE SEQUENCE [LARGE SCALE GENOMIC DNA]</scope>
    <source>
        <strain evidence="2">A17</strain>
        <strain evidence="4 5">cv. Jemalong A17</strain>
    </source>
</reference>
<dbReference type="KEGG" id="mtr:11431290"/>
<accession>G7I5L9</accession>
<dbReference type="AlphaFoldDB" id="G7I5L9"/>
<dbReference type="Proteomes" id="UP000265566">
    <property type="component" value="Chromosome 1"/>
</dbReference>
<dbReference type="PROSITE" id="PS50181">
    <property type="entry name" value="FBOX"/>
    <property type="match status" value="1"/>
</dbReference>
<evidence type="ECO:0000313" key="3">
    <source>
        <dbReference type="EMBL" id="RHN80570.1"/>
    </source>
</evidence>
<feature type="domain" description="F-box" evidence="1">
    <location>
        <begin position="1"/>
        <end position="47"/>
    </location>
</feature>
<evidence type="ECO:0000313" key="5">
    <source>
        <dbReference type="Proteomes" id="UP000002051"/>
    </source>
</evidence>
<protein>
    <submittedName>
        <fullName evidence="2">Phloem protein 2-B2</fullName>
    </submittedName>
    <submittedName>
        <fullName evidence="3">Putative phloem protein</fullName>
    </submittedName>
</protein>
<evidence type="ECO:0000313" key="4">
    <source>
        <dbReference type="EnsemblPlants" id="AES61140"/>
    </source>
</evidence>
<dbReference type="PANTHER" id="PTHR32278:SF131">
    <property type="entry name" value="F-BOX PROTEIN PP2-A13"/>
    <property type="match status" value="1"/>
</dbReference>
<evidence type="ECO:0000313" key="2">
    <source>
        <dbReference type="EMBL" id="AES61140.1"/>
    </source>
</evidence>
<dbReference type="Proteomes" id="UP000002051">
    <property type="component" value="Unassembled WGS sequence"/>
</dbReference>
<dbReference type="Pfam" id="PF14299">
    <property type="entry name" value="PP2"/>
    <property type="match status" value="1"/>
</dbReference>
<dbReference type="Gene3D" id="1.20.1280.50">
    <property type="match status" value="1"/>
</dbReference>
<reference evidence="3" key="4">
    <citation type="journal article" date="2018" name="Nat. Plants">
        <title>Whole-genome landscape of Medicago truncatula symbiotic genes.</title>
        <authorList>
            <person name="Pecrix Y."/>
            <person name="Gamas P."/>
            <person name="Carrere S."/>
        </authorList>
    </citation>
    <scope>NUCLEOTIDE SEQUENCE</scope>
    <source>
        <tissue evidence="3">Leaves</tissue>
    </source>
</reference>
<dbReference type="EnsemblPlants" id="AES61140">
    <property type="protein sequence ID" value="AES61140"/>
    <property type="gene ID" value="MTR_1g079350"/>
</dbReference>
<dbReference type="Gramene" id="rna4510">
    <property type="protein sequence ID" value="RHN80570.1"/>
    <property type="gene ID" value="gene4510"/>
</dbReference>
<dbReference type="Pfam" id="PF00646">
    <property type="entry name" value="F-box"/>
    <property type="match status" value="1"/>
</dbReference>
<dbReference type="eggNOG" id="ENOG502QRA4">
    <property type="taxonomic scope" value="Eukaryota"/>
</dbReference>
<reference evidence="4" key="3">
    <citation type="submission" date="2015-04" db="UniProtKB">
        <authorList>
            <consortium name="EnsemblPlants"/>
        </authorList>
    </citation>
    <scope>IDENTIFICATION</scope>
    <source>
        <strain evidence="4">cv. Jemalong A17</strain>
    </source>
</reference>
<dbReference type="STRING" id="3880.G7I5L9"/>
<organism evidence="2 5">
    <name type="scientific">Medicago truncatula</name>
    <name type="common">Barrel medic</name>
    <name type="synonym">Medicago tribuloides</name>
    <dbReference type="NCBI Taxonomy" id="3880"/>
    <lineage>
        <taxon>Eukaryota</taxon>
        <taxon>Viridiplantae</taxon>
        <taxon>Streptophyta</taxon>
        <taxon>Embryophyta</taxon>
        <taxon>Tracheophyta</taxon>
        <taxon>Spermatophyta</taxon>
        <taxon>Magnoliopsida</taxon>
        <taxon>eudicotyledons</taxon>
        <taxon>Gunneridae</taxon>
        <taxon>Pentapetalae</taxon>
        <taxon>rosids</taxon>
        <taxon>fabids</taxon>
        <taxon>Fabales</taxon>
        <taxon>Fabaceae</taxon>
        <taxon>Papilionoideae</taxon>
        <taxon>50 kb inversion clade</taxon>
        <taxon>NPAAA clade</taxon>
        <taxon>Hologalegina</taxon>
        <taxon>IRL clade</taxon>
        <taxon>Trifolieae</taxon>
        <taxon>Medicago</taxon>
    </lineage>
</organism>
<dbReference type="OMA" id="CRIITED"/>
<dbReference type="SMART" id="SM00256">
    <property type="entry name" value="FBOX"/>
    <property type="match status" value="1"/>
</dbReference>
<dbReference type="OrthoDB" id="1918565at2759"/>